<proteinExistence type="predicted"/>
<evidence type="ECO:0000256" key="1">
    <source>
        <dbReference type="PROSITE-ProRule" id="PRU00047"/>
    </source>
</evidence>
<keyword evidence="1" id="KW-0479">Metal-binding</keyword>
<evidence type="ECO:0000313" key="3">
    <source>
        <dbReference type="EMBL" id="MCI83432.1"/>
    </source>
</evidence>
<accession>A0A392V7K3</accession>
<dbReference type="GO" id="GO:0003676">
    <property type="term" value="F:nucleic acid binding"/>
    <property type="evidence" value="ECO:0007669"/>
    <property type="project" value="InterPro"/>
</dbReference>
<dbReference type="Proteomes" id="UP000265520">
    <property type="component" value="Unassembled WGS sequence"/>
</dbReference>
<keyword evidence="1" id="KW-0862">Zinc</keyword>
<sequence length="70" mass="7823">GHRFFECPRKDDKCLKCGYFGHKTEDCKKPVVCFNCKEEGHKSAVYKKPRVTGGKVFALDGGDAEADNLI</sequence>
<dbReference type="SMART" id="SM00343">
    <property type="entry name" value="ZnF_C2HC"/>
    <property type="match status" value="2"/>
</dbReference>
<feature type="non-terminal residue" evidence="3">
    <location>
        <position position="1"/>
    </location>
</feature>
<dbReference type="PROSITE" id="PS50158">
    <property type="entry name" value="ZF_CCHC"/>
    <property type="match status" value="1"/>
</dbReference>
<feature type="domain" description="CCHC-type" evidence="2">
    <location>
        <begin position="13"/>
        <end position="29"/>
    </location>
</feature>
<dbReference type="SUPFAM" id="SSF57756">
    <property type="entry name" value="Retrovirus zinc finger-like domains"/>
    <property type="match status" value="1"/>
</dbReference>
<dbReference type="GO" id="GO:0008270">
    <property type="term" value="F:zinc ion binding"/>
    <property type="evidence" value="ECO:0007669"/>
    <property type="project" value="UniProtKB-KW"/>
</dbReference>
<name>A0A392V7K3_9FABA</name>
<dbReference type="EMBL" id="LXQA011066804">
    <property type="protein sequence ID" value="MCI83432.1"/>
    <property type="molecule type" value="Genomic_DNA"/>
</dbReference>
<evidence type="ECO:0000313" key="4">
    <source>
        <dbReference type="Proteomes" id="UP000265520"/>
    </source>
</evidence>
<dbReference type="InterPro" id="IPR036875">
    <property type="entry name" value="Znf_CCHC_sf"/>
</dbReference>
<dbReference type="AlphaFoldDB" id="A0A392V7K3"/>
<dbReference type="Pfam" id="PF00098">
    <property type="entry name" value="zf-CCHC"/>
    <property type="match status" value="1"/>
</dbReference>
<dbReference type="InterPro" id="IPR001878">
    <property type="entry name" value="Znf_CCHC"/>
</dbReference>
<keyword evidence="4" id="KW-1185">Reference proteome</keyword>
<reference evidence="3 4" key="1">
    <citation type="journal article" date="2018" name="Front. Plant Sci.">
        <title>Red Clover (Trifolium pratense) and Zigzag Clover (T. medium) - A Picture of Genomic Similarities and Differences.</title>
        <authorList>
            <person name="Dluhosova J."/>
            <person name="Istvanek J."/>
            <person name="Nedelnik J."/>
            <person name="Repkova J."/>
        </authorList>
    </citation>
    <scope>NUCLEOTIDE SEQUENCE [LARGE SCALE GENOMIC DNA]</scope>
    <source>
        <strain evidence="4">cv. 10/8</strain>
        <tissue evidence="3">Leaf</tissue>
    </source>
</reference>
<protein>
    <submittedName>
        <fullName evidence="3">Cellular nucleic acid-binding protein</fullName>
    </submittedName>
</protein>
<comment type="caution">
    <text evidence="3">The sequence shown here is derived from an EMBL/GenBank/DDBJ whole genome shotgun (WGS) entry which is preliminary data.</text>
</comment>
<dbReference type="Gene3D" id="4.10.60.10">
    <property type="entry name" value="Zinc finger, CCHC-type"/>
    <property type="match status" value="1"/>
</dbReference>
<evidence type="ECO:0000259" key="2">
    <source>
        <dbReference type="PROSITE" id="PS50158"/>
    </source>
</evidence>
<keyword evidence="1" id="KW-0863">Zinc-finger</keyword>
<organism evidence="3 4">
    <name type="scientific">Trifolium medium</name>
    <dbReference type="NCBI Taxonomy" id="97028"/>
    <lineage>
        <taxon>Eukaryota</taxon>
        <taxon>Viridiplantae</taxon>
        <taxon>Streptophyta</taxon>
        <taxon>Embryophyta</taxon>
        <taxon>Tracheophyta</taxon>
        <taxon>Spermatophyta</taxon>
        <taxon>Magnoliopsida</taxon>
        <taxon>eudicotyledons</taxon>
        <taxon>Gunneridae</taxon>
        <taxon>Pentapetalae</taxon>
        <taxon>rosids</taxon>
        <taxon>fabids</taxon>
        <taxon>Fabales</taxon>
        <taxon>Fabaceae</taxon>
        <taxon>Papilionoideae</taxon>
        <taxon>50 kb inversion clade</taxon>
        <taxon>NPAAA clade</taxon>
        <taxon>Hologalegina</taxon>
        <taxon>IRL clade</taxon>
        <taxon>Trifolieae</taxon>
        <taxon>Trifolium</taxon>
    </lineage>
</organism>